<gene>
    <name evidence="1" type="ORF">Aconfl_38570</name>
</gene>
<organism evidence="1 2">
    <name type="scientific">Algoriphagus confluentis</name>
    <dbReference type="NCBI Taxonomy" id="1697556"/>
    <lineage>
        <taxon>Bacteria</taxon>
        <taxon>Pseudomonadati</taxon>
        <taxon>Bacteroidota</taxon>
        <taxon>Cytophagia</taxon>
        <taxon>Cytophagales</taxon>
        <taxon>Cyclobacteriaceae</taxon>
        <taxon>Algoriphagus</taxon>
    </lineage>
</organism>
<proteinExistence type="predicted"/>
<dbReference type="EMBL" id="BTPD01000016">
    <property type="protein sequence ID" value="GMQ31213.1"/>
    <property type="molecule type" value="Genomic_DNA"/>
</dbReference>
<evidence type="ECO:0008006" key="3">
    <source>
        <dbReference type="Google" id="ProtNLM"/>
    </source>
</evidence>
<name>A0ABQ6PTD5_9BACT</name>
<protein>
    <recommendedName>
        <fullName evidence="3">Lipoprotein</fullName>
    </recommendedName>
</protein>
<sequence length="384" mass="43155">MKIYSKFIHNLILIVLTGFLINGCIEAPNSFEQNLNTLEKEDLADKAKNYYENWENESKRNLRHSTEFTTIYPDWSLLSHINNSRFVTVPAKRKLNTLFGEKAYLRRIVFEFTDDGEIKNAGIIELIGLDLEYLMENENSLIKEYFEGKQNNEKVIYIWSDLNYENQNNSQINGYEVYIIQKEGIRENNQRILSCTDWYYVYTLNGIVIGEEYLYTTCSGDSCNENSTDACLEEPPQGGGGNSGMEVAKICGTYSFTNVGNSLTAEIRNLGMTAVNLSLFQGRGQVIPVELGPMCFNFSASSASSISASTIINEAFNSTTIEIQQGLNNGTINATNIYIEFKNKFGQNFNTLKNSFGLTGSQAGFSYGQCFGSVTTNEANYLCP</sequence>
<keyword evidence="2" id="KW-1185">Reference proteome</keyword>
<reference evidence="1 2" key="1">
    <citation type="submission" date="2023-08" db="EMBL/GenBank/DDBJ databases">
        <title>Draft genome sequence of Algoriphagus confluentis.</title>
        <authorList>
            <person name="Takatani N."/>
            <person name="Hosokawa M."/>
            <person name="Sawabe T."/>
        </authorList>
    </citation>
    <scope>NUCLEOTIDE SEQUENCE [LARGE SCALE GENOMIC DNA]</scope>
    <source>
        <strain evidence="1 2">NBRC 111222</strain>
    </source>
</reference>
<dbReference type="RefSeq" id="WP_338225948.1">
    <property type="nucleotide sequence ID" value="NZ_BTPD01000016.1"/>
</dbReference>
<evidence type="ECO:0000313" key="1">
    <source>
        <dbReference type="EMBL" id="GMQ31213.1"/>
    </source>
</evidence>
<evidence type="ECO:0000313" key="2">
    <source>
        <dbReference type="Proteomes" id="UP001338309"/>
    </source>
</evidence>
<comment type="caution">
    <text evidence="1">The sequence shown here is derived from an EMBL/GenBank/DDBJ whole genome shotgun (WGS) entry which is preliminary data.</text>
</comment>
<dbReference type="Proteomes" id="UP001338309">
    <property type="component" value="Unassembled WGS sequence"/>
</dbReference>
<accession>A0ABQ6PTD5</accession>